<proteinExistence type="inferred from homology"/>
<dbReference type="GO" id="GO:0005681">
    <property type="term" value="C:spliceosomal complex"/>
    <property type="evidence" value="ECO:0007669"/>
    <property type="project" value="UniProtKB-KW"/>
</dbReference>
<evidence type="ECO:0000256" key="5">
    <source>
        <dbReference type="ARBA" id="ARBA00023187"/>
    </source>
</evidence>
<dbReference type="GO" id="GO:0000398">
    <property type="term" value="P:mRNA splicing, via spliceosome"/>
    <property type="evidence" value="ECO:0007669"/>
    <property type="project" value="UniProtKB-UniRule"/>
</dbReference>
<dbReference type="eggNOG" id="KOG2889">
    <property type="taxonomic scope" value="Eukaryota"/>
</dbReference>
<keyword evidence="6 7" id="KW-0539">Nucleus</keyword>
<dbReference type="OrthoDB" id="190958at2759"/>
<evidence type="ECO:0000256" key="8">
    <source>
        <dbReference type="SAM" id="MobiDB-lite"/>
    </source>
</evidence>
<dbReference type="Pfam" id="PF03371">
    <property type="entry name" value="PRP38"/>
    <property type="match status" value="1"/>
</dbReference>
<organism evidence="9 10">
    <name type="scientific">Cladophialophora carrionii</name>
    <dbReference type="NCBI Taxonomy" id="86049"/>
    <lineage>
        <taxon>Eukaryota</taxon>
        <taxon>Fungi</taxon>
        <taxon>Dikarya</taxon>
        <taxon>Ascomycota</taxon>
        <taxon>Pezizomycotina</taxon>
        <taxon>Eurotiomycetes</taxon>
        <taxon>Chaetothyriomycetidae</taxon>
        <taxon>Chaetothyriales</taxon>
        <taxon>Herpotrichiellaceae</taxon>
        <taxon>Cladophialophora</taxon>
    </lineage>
</organism>
<evidence type="ECO:0000256" key="6">
    <source>
        <dbReference type="ARBA" id="ARBA00023242"/>
    </source>
</evidence>
<feature type="region of interest" description="Disordered" evidence="8">
    <location>
        <begin position="200"/>
        <end position="270"/>
    </location>
</feature>
<keyword evidence="4 7" id="KW-0747">Spliceosome</keyword>
<feature type="compositionally biased region" description="Basic residues" evidence="8">
    <location>
        <begin position="240"/>
        <end position="264"/>
    </location>
</feature>
<dbReference type="VEuPathDB" id="FungiDB:G647_07325"/>
<keyword evidence="10" id="KW-1185">Reference proteome</keyword>
<gene>
    <name evidence="9" type="ORF">CLCR_06210</name>
</gene>
<comment type="subcellular location">
    <subcellularLocation>
        <location evidence="1 7">Nucleus</location>
    </subcellularLocation>
</comment>
<keyword evidence="3 7" id="KW-0507">mRNA processing</keyword>
<evidence type="ECO:0000256" key="7">
    <source>
        <dbReference type="RuleBase" id="RU367025"/>
    </source>
</evidence>
<keyword evidence="5 7" id="KW-0508">mRNA splicing</keyword>
<comment type="function">
    <text evidence="7">Required for pre-mRNA splicing.</text>
</comment>
<comment type="similarity">
    <text evidence="2 7">Belongs to the PRP38 family.</text>
</comment>
<evidence type="ECO:0000256" key="3">
    <source>
        <dbReference type="ARBA" id="ARBA00022664"/>
    </source>
</evidence>
<reference evidence="10" key="1">
    <citation type="submission" date="2015-07" db="EMBL/GenBank/DDBJ databases">
        <authorList>
            <person name="Teixeira M.M."/>
            <person name="Souza R.C."/>
            <person name="Almeida L.G."/>
            <person name="Vicente V.A."/>
            <person name="de Hoog S."/>
            <person name="Bocca A.L."/>
            <person name="de Almeida S.R."/>
            <person name="Vasconcelos A.T."/>
            <person name="Felipe M.S."/>
        </authorList>
    </citation>
    <scope>NUCLEOTIDE SEQUENCE [LARGE SCALE GENOMIC DNA]</scope>
    <source>
        <strain evidence="10">KSF</strain>
    </source>
</reference>
<dbReference type="InterPro" id="IPR005037">
    <property type="entry name" value="PRP38"/>
</dbReference>
<dbReference type="AlphaFoldDB" id="A0A1C1C7Y9"/>
<feature type="compositionally biased region" description="Acidic residues" evidence="8">
    <location>
        <begin position="200"/>
        <end position="213"/>
    </location>
</feature>
<dbReference type="Proteomes" id="UP000094526">
    <property type="component" value="Unassembled WGS sequence"/>
</dbReference>
<protein>
    <recommendedName>
        <fullName evidence="7">Pre-mRNA-splicing factor 38</fullName>
    </recommendedName>
</protein>
<dbReference type="STRING" id="86049.A0A1C1C7Y9"/>
<name>A0A1C1C7Y9_9EURO</name>
<accession>A0A1C1C7Y9</accession>
<evidence type="ECO:0000313" key="10">
    <source>
        <dbReference type="Proteomes" id="UP000094526"/>
    </source>
</evidence>
<sequence length="270" mass="31061">MSHRADASNTLDNRGYSGPLIRGQNPALLLETAMRDRITDSLYWKEQCFGLNAATLCDRAVELTYIGGTYGVAMKPTPFICLAFKLLTLVPDREIVLEYLKNGGEEWKYLRALAAFYVRLTFNPADVYKTLEPLLEDSRKLRQRRKEEYILIHMDEFVDNLLTKDRVCGTTLWKLPARQVLEDLDQLEERVSPLQAELDAMEEEENGDPDDLMEDVRPHTSASENGESPRSLRSSESRSRSRSRSRSQSRSRSRSRSRTRRRGSSRSYSD</sequence>
<comment type="caution">
    <text evidence="9">The sequence shown here is derived from an EMBL/GenBank/DDBJ whole genome shotgun (WGS) entry which is preliminary data.</text>
</comment>
<evidence type="ECO:0000256" key="2">
    <source>
        <dbReference type="ARBA" id="ARBA00006164"/>
    </source>
</evidence>
<evidence type="ECO:0000313" key="9">
    <source>
        <dbReference type="EMBL" id="OCT44654.1"/>
    </source>
</evidence>
<evidence type="ECO:0000256" key="1">
    <source>
        <dbReference type="ARBA" id="ARBA00004123"/>
    </source>
</evidence>
<dbReference type="PANTHER" id="PTHR23142">
    <property type="entry name" value="PRE-MRNA-SPLICING FACTOR 38A-RELATED"/>
    <property type="match status" value="1"/>
</dbReference>
<evidence type="ECO:0000256" key="4">
    <source>
        <dbReference type="ARBA" id="ARBA00022728"/>
    </source>
</evidence>
<dbReference type="VEuPathDB" id="FungiDB:CLCR_06210"/>
<dbReference type="EMBL" id="LGRB01000020">
    <property type="protein sequence ID" value="OCT44654.1"/>
    <property type="molecule type" value="Genomic_DNA"/>
</dbReference>